<gene>
    <name evidence="2" type="ORF">SAMN06275492_11550</name>
</gene>
<dbReference type="OrthoDB" id="162726at2"/>
<accession>A0A1X7JRC2</accession>
<reference evidence="3" key="1">
    <citation type="submission" date="2017-04" db="EMBL/GenBank/DDBJ databases">
        <authorList>
            <person name="Varghese N."/>
            <person name="Submissions S."/>
        </authorList>
    </citation>
    <scope>NUCLEOTIDE SEQUENCE [LARGE SCALE GENOMIC DNA]</scope>
    <source>
        <strain evidence="3">USBA 82</strain>
    </source>
</reference>
<dbReference type="Pfam" id="PF19928">
    <property type="entry name" value="DUF6391"/>
    <property type="match status" value="1"/>
</dbReference>
<name>A0A1X7JRC2_9BACT</name>
<keyword evidence="1" id="KW-0812">Transmembrane</keyword>
<protein>
    <submittedName>
        <fullName evidence="2">Uncharacterized protein</fullName>
    </submittedName>
</protein>
<evidence type="ECO:0000256" key="1">
    <source>
        <dbReference type="SAM" id="Phobius"/>
    </source>
</evidence>
<proteinExistence type="predicted"/>
<keyword evidence="1" id="KW-0472">Membrane</keyword>
<sequence length="228" mass="24630">MPILLLLLLLFFVPWIGLVFFLVLGIFLLALIPLGFAAGPLLSVLARPSRITSLFFDSRIKKVHALEHGTCHVLARRGYVASPGEADRYGFSLRCGCDPSTVLESSREALELLKSGHRELAVFPRCGATLVATNLCISVIFLGALALSGHLGLFSLSLGLLLSYVSGPILLPFVQRWLTTDSDVESLSISGVELKSGVRQVGGFSVIMSDMVYVSVQEERGVIEAEVI</sequence>
<dbReference type="Proteomes" id="UP000193355">
    <property type="component" value="Unassembled WGS sequence"/>
</dbReference>
<feature type="transmembrane region" description="Helical" evidence="1">
    <location>
        <begin position="122"/>
        <end position="147"/>
    </location>
</feature>
<keyword evidence="3" id="KW-1185">Reference proteome</keyword>
<feature type="transmembrane region" description="Helical" evidence="1">
    <location>
        <begin position="153"/>
        <end position="174"/>
    </location>
</feature>
<feature type="transmembrane region" description="Helical" evidence="1">
    <location>
        <begin position="12"/>
        <end position="45"/>
    </location>
</feature>
<keyword evidence="1" id="KW-1133">Transmembrane helix</keyword>
<organism evidence="2 3">
    <name type="scientific">Dethiosulfovibrio salsuginis</name>
    <dbReference type="NCBI Taxonomy" id="561720"/>
    <lineage>
        <taxon>Bacteria</taxon>
        <taxon>Thermotogati</taxon>
        <taxon>Synergistota</taxon>
        <taxon>Synergistia</taxon>
        <taxon>Synergistales</taxon>
        <taxon>Dethiosulfovibrionaceae</taxon>
        <taxon>Dethiosulfovibrio</taxon>
    </lineage>
</organism>
<dbReference type="STRING" id="561720.SAMN06275492_11550"/>
<dbReference type="EMBL" id="FXBB01000015">
    <property type="protein sequence ID" value="SMG30893.1"/>
    <property type="molecule type" value="Genomic_DNA"/>
</dbReference>
<evidence type="ECO:0000313" key="3">
    <source>
        <dbReference type="Proteomes" id="UP000193355"/>
    </source>
</evidence>
<dbReference type="AlphaFoldDB" id="A0A1X7JRC2"/>
<dbReference type="RefSeq" id="WP_085544654.1">
    <property type="nucleotide sequence ID" value="NZ_FXBB01000015.1"/>
</dbReference>
<evidence type="ECO:0000313" key="2">
    <source>
        <dbReference type="EMBL" id="SMG30893.1"/>
    </source>
</evidence>